<feature type="chain" id="PRO_5003038178" evidence="1">
    <location>
        <begin position="25"/>
        <end position="234"/>
    </location>
</feature>
<dbReference type="PROSITE" id="PS51257">
    <property type="entry name" value="PROKAR_LIPOPROTEIN"/>
    <property type="match status" value="1"/>
</dbReference>
<evidence type="ECO:0000256" key="1">
    <source>
        <dbReference type="SAM" id="SignalP"/>
    </source>
</evidence>
<dbReference type="InParanoid" id="D2W3Q5"/>
<reference evidence="2 3" key="1">
    <citation type="journal article" date="2010" name="Cell">
        <title>The genome of Naegleria gruberi illuminates early eukaryotic versatility.</title>
        <authorList>
            <person name="Fritz-Laylin L.K."/>
            <person name="Prochnik S.E."/>
            <person name="Ginger M.L."/>
            <person name="Dacks J.B."/>
            <person name="Carpenter M.L."/>
            <person name="Field M.C."/>
            <person name="Kuo A."/>
            <person name="Paredez A."/>
            <person name="Chapman J."/>
            <person name="Pham J."/>
            <person name="Shu S."/>
            <person name="Neupane R."/>
            <person name="Cipriano M."/>
            <person name="Mancuso J."/>
            <person name="Tu H."/>
            <person name="Salamov A."/>
            <person name="Lindquist E."/>
            <person name="Shapiro H."/>
            <person name="Lucas S."/>
            <person name="Grigoriev I.V."/>
            <person name="Cande W.Z."/>
            <person name="Fulton C."/>
            <person name="Rokhsar D.S."/>
            <person name="Dawson S.C."/>
        </authorList>
    </citation>
    <scope>NUCLEOTIDE SEQUENCE [LARGE SCALE GENOMIC DNA]</scope>
    <source>
        <strain evidence="2 3">NEG-M</strain>
    </source>
</reference>
<proteinExistence type="predicted"/>
<dbReference type="GeneID" id="8862071"/>
<feature type="signal peptide" evidence="1">
    <location>
        <begin position="1"/>
        <end position="24"/>
    </location>
</feature>
<evidence type="ECO:0000313" key="3">
    <source>
        <dbReference type="Proteomes" id="UP000006671"/>
    </source>
</evidence>
<dbReference type="AlphaFoldDB" id="D2W3Q5"/>
<protein>
    <submittedName>
        <fullName evidence="2">Predicted protein</fullName>
    </submittedName>
</protein>
<dbReference type="VEuPathDB" id="AmoebaDB:NAEGRDRAFT_82322"/>
<dbReference type="Proteomes" id="UP000006671">
    <property type="component" value="Unassembled WGS sequence"/>
</dbReference>
<sequence>MKSIQPRTLVAFAFLLLCACMCACARIRELEGDFFYSISFSSSTCQPETIQSIGLNKIISPLNPSQPLNGSCFERTGYEYGYAKYECSSKTATIKNLCKKGCKDCVDNSSYELYQCNSLNEMYGCGKLPDFVVNSEKYGIKLLWTLNYQLHLNAKDNQCGRTGNDMLVGASAYRTDSCFDMYEYTQMYRCNSTDFSSIKYAPRNISPQCTNFDSQQIGKIGACSQNDNSLSLCN</sequence>
<keyword evidence="1" id="KW-0732">Signal</keyword>
<gene>
    <name evidence="2" type="ORF">NAEGRDRAFT_76030</name>
</gene>
<keyword evidence="3" id="KW-1185">Reference proteome</keyword>
<dbReference type="RefSeq" id="XP_002669047.1">
    <property type="nucleotide sequence ID" value="XM_002669001.1"/>
</dbReference>
<accession>D2W3Q5</accession>
<organism evidence="3">
    <name type="scientific">Naegleria gruberi</name>
    <name type="common">Amoeba</name>
    <dbReference type="NCBI Taxonomy" id="5762"/>
    <lineage>
        <taxon>Eukaryota</taxon>
        <taxon>Discoba</taxon>
        <taxon>Heterolobosea</taxon>
        <taxon>Tetramitia</taxon>
        <taxon>Eutetramitia</taxon>
        <taxon>Vahlkampfiidae</taxon>
        <taxon>Naegleria</taxon>
    </lineage>
</organism>
<dbReference type="EMBL" id="GG738933">
    <property type="protein sequence ID" value="EFC36303.1"/>
    <property type="molecule type" value="Genomic_DNA"/>
</dbReference>
<name>D2W3Q5_NAEGR</name>
<dbReference type="KEGG" id="ngr:NAEGRDRAFT_76030"/>
<evidence type="ECO:0000313" key="2">
    <source>
        <dbReference type="EMBL" id="EFC36303.1"/>
    </source>
</evidence>